<dbReference type="CDD" id="cd01801">
    <property type="entry name" value="Ubl_TECR_like"/>
    <property type="match status" value="1"/>
</dbReference>
<feature type="transmembrane region" description="Helical" evidence="18">
    <location>
        <begin position="313"/>
        <end position="330"/>
    </location>
</feature>
<dbReference type="GO" id="GO:0005789">
    <property type="term" value="C:endoplasmic reticulum membrane"/>
    <property type="evidence" value="ECO:0007669"/>
    <property type="project" value="UniProtKB-SubCell"/>
</dbReference>
<dbReference type="PANTHER" id="PTHR10556:SF28">
    <property type="entry name" value="VERY-LONG-CHAIN ENOYL-COA REDUCTASE"/>
    <property type="match status" value="1"/>
</dbReference>
<feature type="domain" description="Ubiquitin-like" evidence="19">
    <location>
        <begin position="199"/>
        <end position="269"/>
    </location>
</feature>
<dbReference type="PANTHER" id="PTHR10556">
    <property type="entry name" value="3-OXO-5-ALPHA-STEROID 4-DEHYDROGENASE"/>
    <property type="match status" value="1"/>
</dbReference>
<comment type="function">
    <text evidence="17">Component of the Mediator complex, a coactivator involved in the regulated transcription of nearly all RNA polymerase II-dependent genes. Mediator functions as a bridge to convey information from gene-specific regulatory proteins to the basal RNA polymerase II transcription machinery. Mediator is recruited to promoters by direct interactions with regulatory proteins and serves as a scaffold for the assembly of a functional preinitiation complex with RNA polymerase II and the general transcription factors.</text>
</comment>
<evidence type="ECO:0000256" key="17">
    <source>
        <dbReference type="RuleBase" id="RU364152"/>
    </source>
</evidence>
<evidence type="ECO:0000256" key="1">
    <source>
        <dbReference type="ARBA" id="ARBA00004123"/>
    </source>
</evidence>
<evidence type="ECO:0000256" key="7">
    <source>
        <dbReference type="ARBA" id="ARBA00022692"/>
    </source>
</evidence>
<evidence type="ECO:0000313" key="21">
    <source>
        <dbReference type="Proteomes" id="UP001607302"/>
    </source>
</evidence>
<protein>
    <recommendedName>
        <fullName evidence="17">Mediator of RNA polymerase II transcription subunit 20</fullName>
    </recommendedName>
    <alternativeName>
        <fullName evidence="17">Mediator complex subunit 20</fullName>
    </alternativeName>
</protein>
<keyword evidence="15" id="KW-0275">Fatty acid biosynthesis</keyword>
<feature type="transmembrane region" description="Helical" evidence="18">
    <location>
        <begin position="381"/>
        <end position="399"/>
    </location>
</feature>
<evidence type="ECO:0000256" key="4">
    <source>
        <dbReference type="ARBA" id="ARBA00007742"/>
    </source>
</evidence>
<evidence type="ECO:0000256" key="14">
    <source>
        <dbReference type="ARBA" id="ARBA00023136"/>
    </source>
</evidence>
<keyword evidence="14 18" id="KW-0472">Membrane</keyword>
<dbReference type="EMBL" id="JAUDFV010000057">
    <property type="protein sequence ID" value="KAL2735710.1"/>
    <property type="molecule type" value="Genomic_DNA"/>
</dbReference>
<evidence type="ECO:0000256" key="11">
    <source>
        <dbReference type="ARBA" id="ARBA00022989"/>
    </source>
</evidence>
<feature type="transmembrane region" description="Helical" evidence="18">
    <location>
        <begin position="277"/>
        <end position="298"/>
    </location>
</feature>
<feature type="transmembrane region" description="Helical" evidence="18">
    <location>
        <begin position="351"/>
        <end position="369"/>
    </location>
</feature>
<dbReference type="PROSITE" id="PS50053">
    <property type="entry name" value="UBIQUITIN_2"/>
    <property type="match status" value="1"/>
</dbReference>
<evidence type="ECO:0000256" key="3">
    <source>
        <dbReference type="ARBA" id="ARBA00005194"/>
    </source>
</evidence>
<dbReference type="GO" id="GO:0006633">
    <property type="term" value="P:fatty acid biosynthetic process"/>
    <property type="evidence" value="ECO:0007669"/>
    <property type="project" value="UniProtKB-KW"/>
</dbReference>
<evidence type="ECO:0000256" key="8">
    <source>
        <dbReference type="ARBA" id="ARBA00022824"/>
    </source>
</evidence>
<evidence type="ECO:0000256" key="15">
    <source>
        <dbReference type="ARBA" id="ARBA00023160"/>
    </source>
</evidence>
<evidence type="ECO:0000256" key="16">
    <source>
        <dbReference type="ARBA" id="ARBA00023242"/>
    </source>
</evidence>
<evidence type="ECO:0000256" key="12">
    <source>
        <dbReference type="ARBA" id="ARBA00023002"/>
    </source>
</evidence>
<dbReference type="Pfam" id="PF08612">
    <property type="entry name" value="Med20"/>
    <property type="match status" value="1"/>
</dbReference>
<comment type="similarity">
    <text evidence="5 17">Belongs to the Mediator complex subunit 20 family.</text>
</comment>
<evidence type="ECO:0000256" key="6">
    <source>
        <dbReference type="ARBA" id="ARBA00022516"/>
    </source>
</evidence>
<evidence type="ECO:0000256" key="5">
    <source>
        <dbReference type="ARBA" id="ARBA00010743"/>
    </source>
</evidence>
<keyword evidence="6" id="KW-0444">Lipid biosynthesis</keyword>
<dbReference type="Pfam" id="PF02544">
    <property type="entry name" value="Steroid_dh"/>
    <property type="match status" value="1"/>
</dbReference>
<dbReference type="GO" id="GO:0005634">
    <property type="term" value="C:nucleus"/>
    <property type="evidence" value="ECO:0007669"/>
    <property type="project" value="UniProtKB-SubCell"/>
</dbReference>
<keyword evidence="17" id="KW-0804">Transcription</keyword>
<keyword evidence="7 18" id="KW-0812">Transmembrane</keyword>
<dbReference type="InterPro" id="IPR049127">
    <property type="entry name" value="TECR-like_N"/>
</dbReference>
<dbReference type="SUPFAM" id="SSF54236">
    <property type="entry name" value="Ubiquitin-like"/>
    <property type="match status" value="1"/>
</dbReference>
<name>A0ABD2BSG2_VESSQ</name>
<reference evidence="20 21" key="1">
    <citation type="journal article" date="2024" name="Ann. Entomol. Soc. Am.">
        <title>Genomic analyses of the southern and eastern yellowjacket wasps (Hymenoptera: Vespidae) reveal evolutionary signatures of social life.</title>
        <authorList>
            <person name="Catto M.A."/>
            <person name="Caine P.B."/>
            <person name="Orr S.E."/>
            <person name="Hunt B.G."/>
            <person name="Goodisman M.A.D."/>
        </authorList>
    </citation>
    <scope>NUCLEOTIDE SEQUENCE [LARGE SCALE GENOMIC DNA]</scope>
    <source>
        <strain evidence="20">233</strain>
        <tissue evidence="20">Head and thorax</tissue>
    </source>
</reference>
<gene>
    <name evidence="17" type="primary">MED20</name>
    <name evidence="20" type="ORF">V1478_002724</name>
</gene>
<evidence type="ECO:0000256" key="13">
    <source>
        <dbReference type="ARBA" id="ARBA00023098"/>
    </source>
</evidence>
<keyword evidence="11 18" id="KW-1133">Transmembrane helix</keyword>
<dbReference type="PROSITE" id="PS50244">
    <property type="entry name" value="S5A_REDUCTASE"/>
    <property type="match status" value="1"/>
</dbReference>
<keyword evidence="17" id="KW-0010">Activator</keyword>
<evidence type="ECO:0000256" key="2">
    <source>
        <dbReference type="ARBA" id="ARBA00004477"/>
    </source>
</evidence>
<dbReference type="FunFam" id="3.10.20.90:FF:000131">
    <property type="entry name" value="trans-2,3-enoyl-CoA reductase-like"/>
    <property type="match status" value="1"/>
</dbReference>
<dbReference type="InterPro" id="IPR001104">
    <property type="entry name" value="3-oxo-5_a-steroid_4-DH_C"/>
</dbReference>
<dbReference type="InterPro" id="IPR013921">
    <property type="entry name" value="Mediator_Med20"/>
</dbReference>
<dbReference type="Proteomes" id="UP001607302">
    <property type="component" value="Unassembled WGS sequence"/>
</dbReference>
<comment type="pathway">
    <text evidence="3">Lipid metabolism; fatty acid biosynthesis.</text>
</comment>
<proteinExistence type="inferred from homology"/>
<comment type="subunit">
    <text evidence="17">Component of the Mediator complex.</text>
</comment>
<evidence type="ECO:0000259" key="19">
    <source>
        <dbReference type="PROSITE" id="PS50053"/>
    </source>
</evidence>
<dbReference type="InterPro" id="IPR039357">
    <property type="entry name" value="SRD5A/TECR"/>
</dbReference>
<dbReference type="InterPro" id="IPR029071">
    <property type="entry name" value="Ubiquitin-like_domsf"/>
</dbReference>
<dbReference type="AlphaFoldDB" id="A0ABD2BSG2"/>
<evidence type="ECO:0000313" key="20">
    <source>
        <dbReference type="EMBL" id="KAL2735710.1"/>
    </source>
</evidence>
<dbReference type="Pfam" id="PF21696">
    <property type="entry name" value="TECR_N"/>
    <property type="match status" value="1"/>
</dbReference>
<comment type="similarity">
    <text evidence="4">Belongs to the steroid 5-alpha reductase family.</text>
</comment>
<dbReference type="Gene3D" id="3.10.20.90">
    <property type="entry name" value="Phosphatidylinositol 3-kinase Catalytic Subunit, Chain A, domain 1"/>
    <property type="match status" value="1"/>
</dbReference>
<accession>A0ABD2BSG2</accession>
<keyword evidence="16 17" id="KW-0539">Nucleus</keyword>
<dbReference type="GO" id="GO:0032991">
    <property type="term" value="C:protein-containing complex"/>
    <property type="evidence" value="ECO:0007669"/>
    <property type="project" value="UniProtKB-ARBA"/>
</dbReference>
<keyword evidence="10" id="KW-0521">NADP</keyword>
<keyword evidence="21" id="KW-1185">Reference proteome</keyword>
<evidence type="ECO:0000256" key="9">
    <source>
        <dbReference type="ARBA" id="ARBA00022832"/>
    </source>
</evidence>
<evidence type="ECO:0000256" key="18">
    <source>
        <dbReference type="SAM" id="Phobius"/>
    </source>
</evidence>
<evidence type="ECO:0000256" key="10">
    <source>
        <dbReference type="ARBA" id="ARBA00022857"/>
    </source>
</evidence>
<keyword evidence="9" id="KW-0276">Fatty acid metabolism</keyword>
<sequence>MQTMRYAACGASQGRTIVGVNRWERAYVASLFSLEQTRKNGSKRANCVRKWLLPLIAVKDDIGVQRTVHVLHNSEQPASVFALLESGNKIVPLIADGLFDLLMMKMTSIYTSKKQTKIESKGPRFEIGDFCVKLGSVTMSQNFKGILVEVEYRPCVIPGSAWELLREFLQGFLGSAVSNQAPQYLQNRMNDIYQPMDTIQQYLEHFGQYRKATGVNPNTTIAAIKQQLYELKKAPYVQRQSLRLDAKGKALADSETVKSLSLRLGAKLYYKDLGPQIGWKTVFLVEYAGPLIVYLWLYQRPWLFYGDVENTKVHYVVNIAAVCWTIHYAKRLLETLFIHRFSHATMPLRNLFKNCSYYWLFAMYVAYHINHPLYTPPSQLNFYMGLIMFAFCELGNLFIHNALRNLRPPGTTIRKIPVATGNPWTVLFNFVSCPNYTYEIGSWIGFTIMTSCLPAGLFTLAGAYQMTMWALGKHRAYKKEFSQYPKTRKAIFPLIL</sequence>
<keyword evidence="12" id="KW-0560">Oxidoreductase</keyword>
<organism evidence="20 21">
    <name type="scientific">Vespula squamosa</name>
    <name type="common">Southern yellow jacket</name>
    <name type="synonym">Wasp</name>
    <dbReference type="NCBI Taxonomy" id="30214"/>
    <lineage>
        <taxon>Eukaryota</taxon>
        <taxon>Metazoa</taxon>
        <taxon>Ecdysozoa</taxon>
        <taxon>Arthropoda</taxon>
        <taxon>Hexapoda</taxon>
        <taxon>Insecta</taxon>
        <taxon>Pterygota</taxon>
        <taxon>Neoptera</taxon>
        <taxon>Endopterygota</taxon>
        <taxon>Hymenoptera</taxon>
        <taxon>Apocrita</taxon>
        <taxon>Aculeata</taxon>
        <taxon>Vespoidea</taxon>
        <taxon>Vespidae</taxon>
        <taxon>Vespinae</taxon>
        <taxon>Vespula</taxon>
    </lineage>
</organism>
<keyword evidence="17" id="KW-0805">Transcription regulation</keyword>
<comment type="caution">
    <text evidence="20">The sequence shown here is derived from an EMBL/GenBank/DDBJ whole genome shotgun (WGS) entry which is preliminary data.</text>
</comment>
<comment type="subcellular location">
    <subcellularLocation>
        <location evidence="2">Endoplasmic reticulum membrane</location>
        <topology evidence="2">Multi-pass membrane protein</topology>
    </subcellularLocation>
    <subcellularLocation>
        <location evidence="1 17">Nucleus</location>
    </subcellularLocation>
</comment>
<keyword evidence="13" id="KW-0443">Lipid metabolism</keyword>
<dbReference type="GO" id="GO:0016491">
    <property type="term" value="F:oxidoreductase activity"/>
    <property type="evidence" value="ECO:0007669"/>
    <property type="project" value="UniProtKB-KW"/>
</dbReference>
<dbReference type="InterPro" id="IPR000626">
    <property type="entry name" value="Ubiquitin-like_dom"/>
</dbReference>
<keyword evidence="8" id="KW-0256">Endoplasmic reticulum</keyword>